<organism evidence="1">
    <name type="scientific">Brassica oleracea</name>
    <name type="common">Wild cabbage</name>
    <dbReference type="NCBI Taxonomy" id="3712"/>
    <lineage>
        <taxon>Eukaryota</taxon>
        <taxon>Viridiplantae</taxon>
        <taxon>Streptophyta</taxon>
        <taxon>Embryophyta</taxon>
        <taxon>Tracheophyta</taxon>
        <taxon>Spermatophyta</taxon>
        <taxon>Magnoliopsida</taxon>
        <taxon>eudicotyledons</taxon>
        <taxon>Gunneridae</taxon>
        <taxon>Pentapetalae</taxon>
        <taxon>rosids</taxon>
        <taxon>malvids</taxon>
        <taxon>Brassicales</taxon>
        <taxon>Brassicaceae</taxon>
        <taxon>Brassiceae</taxon>
        <taxon>Brassica</taxon>
    </lineage>
</organism>
<dbReference type="InterPro" id="IPR029063">
    <property type="entry name" value="SAM-dependent_MTases_sf"/>
</dbReference>
<accession>A0A3P6E3A6</accession>
<protein>
    <submittedName>
        <fullName evidence="1">Uncharacterized protein</fullName>
    </submittedName>
</protein>
<gene>
    <name evidence="1" type="ORF">BOLC9T59983H</name>
</gene>
<dbReference type="AlphaFoldDB" id="A0A3P6E3A6"/>
<dbReference type="InterPro" id="IPR005299">
    <property type="entry name" value="MeTrfase_7"/>
</dbReference>
<proteinExistence type="predicted"/>
<dbReference type="GO" id="GO:0008168">
    <property type="term" value="F:methyltransferase activity"/>
    <property type="evidence" value="ECO:0007669"/>
    <property type="project" value="InterPro"/>
</dbReference>
<sequence>MMTNLNFPECIKLTDLGCSSGQNTFLFMSEIINTVSMLCQ</sequence>
<evidence type="ECO:0000313" key="1">
    <source>
        <dbReference type="EMBL" id="VDD34660.1"/>
    </source>
</evidence>
<dbReference type="SUPFAM" id="SSF53335">
    <property type="entry name" value="S-adenosyl-L-methionine-dependent methyltransferases"/>
    <property type="match status" value="1"/>
</dbReference>
<reference evidence="1" key="1">
    <citation type="submission" date="2018-11" db="EMBL/GenBank/DDBJ databases">
        <authorList>
            <consortium name="Genoscope - CEA"/>
            <person name="William W."/>
        </authorList>
    </citation>
    <scope>NUCLEOTIDE SEQUENCE</scope>
</reference>
<dbReference type="EMBL" id="LR031875">
    <property type="protein sequence ID" value="VDD34660.1"/>
    <property type="molecule type" value="Genomic_DNA"/>
</dbReference>
<dbReference type="Pfam" id="PF03492">
    <property type="entry name" value="Methyltransf_7"/>
    <property type="match status" value="1"/>
</dbReference>
<name>A0A3P6E3A6_BRAOL</name>
<dbReference type="Gene3D" id="3.40.50.150">
    <property type="entry name" value="Vaccinia Virus protein VP39"/>
    <property type="match status" value="1"/>
</dbReference>